<dbReference type="SUPFAM" id="SSF143724">
    <property type="entry name" value="PHP14-like"/>
    <property type="match status" value="1"/>
</dbReference>
<evidence type="ECO:0000259" key="9">
    <source>
        <dbReference type="Pfam" id="PF02503"/>
    </source>
</evidence>
<feature type="active site" description="Phosphohistidine intermediate" evidence="6">
    <location>
        <position position="512"/>
    </location>
</feature>
<dbReference type="EC" id="2.7.4.1" evidence="6 7"/>
<evidence type="ECO:0000256" key="7">
    <source>
        <dbReference type="RuleBase" id="RU003800"/>
    </source>
</evidence>
<evidence type="ECO:0000256" key="2">
    <source>
        <dbReference type="ARBA" id="ARBA00022679"/>
    </source>
</evidence>
<comment type="function">
    <text evidence="6 7">Catalyzes the reversible transfer of the terminal phosphate of ATP to form a long-chain polyphosphate (polyP).</text>
</comment>
<feature type="domain" description="Polyphosphate kinase N-terminal" evidence="10">
    <location>
        <begin position="86"/>
        <end position="189"/>
    </location>
</feature>
<dbReference type="GO" id="GO:0009358">
    <property type="term" value="C:polyphosphate kinase complex"/>
    <property type="evidence" value="ECO:0007669"/>
    <property type="project" value="InterPro"/>
</dbReference>
<dbReference type="InterPro" id="IPR003414">
    <property type="entry name" value="PP_kinase"/>
</dbReference>
<dbReference type="SUPFAM" id="SSF56024">
    <property type="entry name" value="Phospholipase D/nuclease"/>
    <property type="match status" value="2"/>
</dbReference>
<evidence type="ECO:0000256" key="5">
    <source>
        <dbReference type="ARBA" id="ARBA00022840"/>
    </source>
</evidence>
<feature type="binding site" evidence="6">
    <location>
        <position position="122"/>
    </location>
    <ligand>
        <name>ATP</name>
        <dbReference type="ChEBI" id="CHEBI:30616"/>
    </ligand>
</feature>
<feature type="domain" description="Polyphosphate kinase C-terminal" evidence="11">
    <location>
        <begin position="581"/>
        <end position="750"/>
    </location>
</feature>
<evidence type="ECO:0000256" key="3">
    <source>
        <dbReference type="ARBA" id="ARBA00022741"/>
    </source>
</evidence>
<dbReference type="Proteomes" id="UP000004982">
    <property type="component" value="Unassembled WGS sequence"/>
</dbReference>
<keyword evidence="2 6" id="KW-0808">Transferase</keyword>
<evidence type="ECO:0000256" key="4">
    <source>
        <dbReference type="ARBA" id="ARBA00022777"/>
    </source>
</evidence>
<feature type="binding site" evidence="6">
    <location>
        <position position="482"/>
    </location>
    <ligand>
        <name>Mg(2+)</name>
        <dbReference type="ChEBI" id="CHEBI:18420"/>
    </ligand>
</feature>
<feature type="region of interest" description="Disordered" evidence="8">
    <location>
        <begin position="36"/>
        <end position="56"/>
    </location>
</feature>
<dbReference type="GO" id="GO:0005524">
    <property type="term" value="F:ATP binding"/>
    <property type="evidence" value="ECO:0007669"/>
    <property type="project" value="UniProtKB-KW"/>
</dbReference>
<keyword evidence="4 6" id="KW-0418">Kinase</keyword>
<dbReference type="Pfam" id="PF13090">
    <property type="entry name" value="PP_kinase_C"/>
    <property type="match status" value="1"/>
</dbReference>
<feature type="binding site" evidence="6">
    <location>
        <position position="669"/>
    </location>
    <ligand>
        <name>ATP</name>
        <dbReference type="ChEBI" id="CHEBI:30616"/>
    </ligand>
</feature>
<dbReference type="Pfam" id="PF02503">
    <property type="entry name" value="PP_kinase"/>
    <property type="match status" value="1"/>
</dbReference>
<evidence type="ECO:0000256" key="6">
    <source>
        <dbReference type="HAMAP-Rule" id="MF_00347"/>
    </source>
</evidence>
<name>A0AA36ULR5_9NEIS</name>
<feature type="binding site" evidence="6">
    <location>
        <position position="452"/>
    </location>
    <ligand>
        <name>Mg(2+)</name>
        <dbReference type="ChEBI" id="CHEBI:18420"/>
    </ligand>
</feature>
<dbReference type="GO" id="GO:0046872">
    <property type="term" value="F:metal ion binding"/>
    <property type="evidence" value="ECO:0007669"/>
    <property type="project" value="UniProtKB-KW"/>
</dbReference>
<dbReference type="Pfam" id="PF13089">
    <property type="entry name" value="PP_kinase_N"/>
    <property type="match status" value="1"/>
</dbReference>
<dbReference type="SUPFAM" id="SSF140356">
    <property type="entry name" value="PPK N-terminal domain-like"/>
    <property type="match status" value="1"/>
</dbReference>
<evidence type="ECO:0000313" key="14">
    <source>
        <dbReference type="Proteomes" id="UP000004982"/>
    </source>
</evidence>
<dbReference type="GO" id="GO:0006799">
    <property type="term" value="P:polyphosphate biosynthetic process"/>
    <property type="evidence" value="ECO:0007669"/>
    <property type="project" value="UniProtKB-UniRule"/>
</dbReference>
<gene>
    <name evidence="6 13" type="primary">ppk</name>
    <name evidence="13" type="ORF">HMPREF9418_0150</name>
</gene>
<comment type="similarity">
    <text evidence="6 7">Belongs to the polyphosphate kinase 1 (PPK1) family.</text>
</comment>
<keyword evidence="1 6" id="KW-0597">Phosphoprotein</keyword>
<feature type="domain" description="Polyphosphate kinase middle" evidence="9">
    <location>
        <begin position="199"/>
        <end position="379"/>
    </location>
</feature>
<comment type="PTM">
    <text evidence="6 7">An intermediate of this reaction is the autophosphorylated ppk in which a phosphate is covalently linked to a histidine residue through a N-P bond.</text>
</comment>
<dbReference type="CDD" id="cd09165">
    <property type="entry name" value="PLDc_PaPPK1_C1_like"/>
    <property type="match status" value="1"/>
</dbReference>
<feature type="binding site" evidence="6">
    <location>
        <position position="545"/>
    </location>
    <ligand>
        <name>ATP</name>
        <dbReference type="ChEBI" id="CHEBI:30616"/>
    </ligand>
</feature>
<feature type="binding site" evidence="6">
    <location>
        <position position="641"/>
    </location>
    <ligand>
        <name>ATP</name>
        <dbReference type="ChEBI" id="CHEBI:30616"/>
    </ligand>
</feature>
<keyword evidence="5 6" id="KW-0067">ATP-binding</keyword>
<accession>A0AA36ULR5</accession>
<feature type="compositionally biased region" description="Low complexity" evidence="8">
    <location>
        <begin position="40"/>
        <end position="56"/>
    </location>
</feature>
<dbReference type="InterPro" id="IPR025198">
    <property type="entry name" value="PPK_N_dom"/>
</dbReference>
<dbReference type="GO" id="GO:0008976">
    <property type="term" value="F:polyphosphate kinase activity"/>
    <property type="evidence" value="ECO:0007669"/>
    <property type="project" value="UniProtKB-UniRule"/>
</dbReference>
<evidence type="ECO:0000256" key="8">
    <source>
        <dbReference type="SAM" id="MobiDB-lite"/>
    </source>
</evidence>
<protein>
    <recommendedName>
        <fullName evidence="6 7">Polyphosphate kinase</fullName>
        <ecNumber evidence="6 7">2.7.4.1</ecNumber>
    </recommendedName>
    <alternativeName>
        <fullName evidence="6">ATP-polyphosphate phosphotransferase</fullName>
    </alternativeName>
    <alternativeName>
        <fullName evidence="6">Polyphosphoric acid kinase</fullName>
    </alternativeName>
</protein>
<dbReference type="NCBIfam" id="NF003917">
    <property type="entry name" value="PRK05443.1-1"/>
    <property type="match status" value="1"/>
</dbReference>
<dbReference type="PANTHER" id="PTHR30218:SF0">
    <property type="entry name" value="POLYPHOSPHATE KINASE"/>
    <property type="match status" value="1"/>
</dbReference>
<reference evidence="13 14" key="1">
    <citation type="submission" date="2011-05" db="EMBL/GenBank/DDBJ databases">
        <authorList>
            <person name="Muzny D."/>
            <person name="Qin X."/>
            <person name="Deng J."/>
            <person name="Jiang H."/>
            <person name="Liu Y."/>
            <person name="Qu J."/>
            <person name="Song X.-Z."/>
            <person name="Zhang L."/>
            <person name="Thornton R."/>
            <person name="Coyle M."/>
            <person name="Francisco L."/>
            <person name="Jackson L."/>
            <person name="Javaid M."/>
            <person name="Korchina V."/>
            <person name="Kovar C."/>
            <person name="Mata R."/>
            <person name="Mathew T."/>
            <person name="Ngo R."/>
            <person name="Nguyen L."/>
            <person name="Nguyen N."/>
            <person name="Okwuonu G."/>
            <person name="Ongeri F."/>
            <person name="Pham C."/>
            <person name="Simmons D."/>
            <person name="Wilczek-Boney K."/>
            <person name="Hale W."/>
            <person name="Jakkamsetti A."/>
            <person name="Pham P."/>
            <person name="Ruth R."/>
            <person name="San Lucas F."/>
            <person name="Warren J."/>
            <person name="Zhang J."/>
            <person name="Zhao Z."/>
            <person name="Zhou C."/>
            <person name="Zhu D."/>
            <person name="Lee S."/>
            <person name="Bess C."/>
            <person name="Blankenburg K."/>
            <person name="Forbes L."/>
            <person name="Fu Q."/>
            <person name="Gubbala S."/>
            <person name="Hirani K."/>
            <person name="Jayaseelan J.C."/>
            <person name="Lara F."/>
            <person name="Munidasa M."/>
            <person name="Palculict T."/>
            <person name="Patil S."/>
            <person name="Pu L.-L."/>
            <person name="Saada N."/>
            <person name="Tang L."/>
            <person name="Weissenberger G."/>
            <person name="Zhu Y."/>
            <person name="Hemphill L."/>
            <person name="Shang Y."/>
            <person name="Youmans B."/>
            <person name="Ayvaz T."/>
            <person name="Ross M."/>
            <person name="Santibanez J."/>
            <person name="Aqrawi P."/>
            <person name="Gross S."/>
            <person name="Joshi V."/>
            <person name="Fowler G."/>
            <person name="Nazareth L."/>
            <person name="Reid J."/>
            <person name="Worley K."/>
            <person name="Petrosino J."/>
            <person name="Highlander S."/>
            <person name="Gibbs R."/>
        </authorList>
    </citation>
    <scope>NUCLEOTIDE SEQUENCE [LARGE SCALE GENOMIC DNA]</scope>
    <source>
        <strain evidence="13 14">ATCC 33926</strain>
    </source>
</reference>
<dbReference type="CDD" id="cd09168">
    <property type="entry name" value="PLDc_PaPPK1_C2_like"/>
    <property type="match status" value="1"/>
</dbReference>
<dbReference type="InterPro" id="IPR025200">
    <property type="entry name" value="PPK_C_dom2"/>
</dbReference>
<dbReference type="InterPro" id="IPR036830">
    <property type="entry name" value="PP_kinase_middle_dom_sf"/>
</dbReference>
<evidence type="ECO:0000259" key="10">
    <source>
        <dbReference type="Pfam" id="PF13089"/>
    </source>
</evidence>
<evidence type="ECO:0000313" key="13">
    <source>
        <dbReference type="EMBL" id="EGQ78441.1"/>
    </source>
</evidence>
<dbReference type="PANTHER" id="PTHR30218">
    <property type="entry name" value="POLYPHOSPHATE KINASE"/>
    <property type="match status" value="1"/>
</dbReference>
<dbReference type="EMBL" id="AFQE01000013">
    <property type="protein sequence ID" value="EGQ78441.1"/>
    <property type="molecule type" value="Genomic_DNA"/>
</dbReference>
<dbReference type="HAMAP" id="MF_00347">
    <property type="entry name" value="Polyphosphate_kinase"/>
    <property type="match status" value="1"/>
</dbReference>
<feature type="domain" description="Polyphosphate kinase C-terminal" evidence="12">
    <location>
        <begin position="408"/>
        <end position="571"/>
    </location>
</feature>
<comment type="cofactor">
    <cofactor evidence="6">
        <name>Mg(2+)</name>
        <dbReference type="ChEBI" id="CHEBI:18420"/>
    </cofactor>
</comment>
<keyword evidence="6" id="KW-0460">Magnesium</keyword>
<sequence length="762" mass="85881">MLTIPFTIKINNICTNNNHSYTPRLKTLAPYKKRPDSLFRRPPTLPTTRPSSTTAPPVRNALYFPIDCPTHPLQENTMPEQNRILCRELSLLAFNRRVLAQAQDENVPLLERLRFLCIVSSNLDEFFEVRMAWLKRAQKMNPHERLDNGTTPSETIAAVAAEAHALIQEQYRLFNEVLQPELSKQGIHFYRRRNWTAGQQKWIEQYFDAELLPILTPIGLDPSHPFPRPLNKSLNFAVELEGTDAFGRPSGMAIVQAPRILPRVVPLPAELCDGGSGFVFLSSILHAHVGKLFPGMTVKGCHQFRLTRDSDLTVDEEDLKNLRAAIQNELHDREYGDGVRLEVADTCPPHIHDFLLAQFKLTSAELYQVKGPVNLVRLNAVPDLVDRPDLKFPARGAGRLKALRKNGSIFKLAKQSPILLHHPYQSFDPVVHMIREAAADPAVLAVKMTIYRTGSNSELVRALMKAALAGKQVTVVVELMARFDEANNVNWAQQLENAGAHVVYGVFGYKIHAKMALVIRRENGALKRYAHLGTGNYHQGTSRIYTDFGIITADDQITADVNTLFMEITGLGKPGRLNKLYQSPFTLHKMVIDRIEREIQHAKAGKPARIRAKMNSLIEPSIIDALYRASSAGVQIDLIVRGMCTLRPGVKGLSENIRVRSIIGRQLEHSRVYCFHNNGADDTFISSADWMGRNFFRRIEVATPITTPELKARVIHEGIEMALQDNTRAWLMQPDGSYTRAQPENGEPAFSLQESLWEMYGR</sequence>
<dbReference type="Gene3D" id="3.30.1840.10">
    <property type="entry name" value="Polyphosphate kinase middle domain"/>
    <property type="match status" value="1"/>
</dbReference>
<dbReference type="InterPro" id="IPR024953">
    <property type="entry name" value="PP_kinase_middle"/>
</dbReference>
<evidence type="ECO:0000256" key="1">
    <source>
        <dbReference type="ARBA" id="ARBA00022553"/>
    </source>
</evidence>
<dbReference type="PIRSF" id="PIRSF015589">
    <property type="entry name" value="PP_kinase"/>
    <property type="match status" value="1"/>
</dbReference>
<dbReference type="NCBIfam" id="TIGR03705">
    <property type="entry name" value="poly_P_kin"/>
    <property type="match status" value="1"/>
</dbReference>
<dbReference type="Pfam" id="PF17941">
    <property type="entry name" value="PP_kinase_C_1"/>
    <property type="match status" value="1"/>
</dbReference>
<keyword evidence="3 6" id="KW-0547">Nucleotide-binding</keyword>
<evidence type="ECO:0000259" key="11">
    <source>
        <dbReference type="Pfam" id="PF13090"/>
    </source>
</evidence>
<dbReference type="NCBIfam" id="NF003918">
    <property type="entry name" value="PRK05443.1-2"/>
    <property type="match status" value="1"/>
</dbReference>
<keyword evidence="6" id="KW-0479">Metal-binding</keyword>
<evidence type="ECO:0000259" key="12">
    <source>
        <dbReference type="Pfam" id="PF17941"/>
    </source>
</evidence>
<organism evidence="13 14">
    <name type="scientific">Neisseria macacae ATCC 33926</name>
    <dbReference type="NCBI Taxonomy" id="997348"/>
    <lineage>
        <taxon>Bacteria</taxon>
        <taxon>Pseudomonadati</taxon>
        <taxon>Pseudomonadota</taxon>
        <taxon>Betaproteobacteria</taxon>
        <taxon>Neisseriales</taxon>
        <taxon>Neisseriaceae</taxon>
        <taxon>Neisseria</taxon>
    </lineage>
</organism>
<dbReference type="InterPro" id="IPR036832">
    <property type="entry name" value="PPK_N_dom_sf"/>
</dbReference>
<comment type="caution">
    <text evidence="13">The sequence shown here is derived from an EMBL/GenBank/DDBJ whole genome shotgun (WGS) entry which is preliminary data.</text>
</comment>
<dbReference type="Gene3D" id="1.20.58.310">
    <property type="entry name" value="Polyphosphate kinase N-terminal domain"/>
    <property type="match status" value="1"/>
</dbReference>
<dbReference type="AlphaFoldDB" id="A0AA36ULR5"/>
<comment type="catalytic activity">
    <reaction evidence="6 7">
        <text>[phosphate](n) + ATP = [phosphate](n+1) + ADP</text>
        <dbReference type="Rhea" id="RHEA:19573"/>
        <dbReference type="Rhea" id="RHEA-COMP:9859"/>
        <dbReference type="Rhea" id="RHEA-COMP:14280"/>
        <dbReference type="ChEBI" id="CHEBI:16838"/>
        <dbReference type="ChEBI" id="CHEBI:30616"/>
        <dbReference type="ChEBI" id="CHEBI:456216"/>
        <dbReference type="EC" id="2.7.4.1"/>
    </reaction>
</comment>
<dbReference type="NCBIfam" id="NF003921">
    <property type="entry name" value="PRK05443.2-2"/>
    <property type="match status" value="1"/>
</dbReference>
<proteinExistence type="inferred from homology"/>
<dbReference type="InterPro" id="IPR041108">
    <property type="entry name" value="PP_kinase_C_1"/>
</dbReference>
<dbReference type="Gene3D" id="3.30.870.10">
    <property type="entry name" value="Endonuclease Chain A"/>
    <property type="match status" value="2"/>
</dbReference>